<feature type="non-terminal residue" evidence="1">
    <location>
        <position position="56"/>
    </location>
</feature>
<feature type="non-terminal residue" evidence="1">
    <location>
        <position position="1"/>
    </location>
</feature>
<dbReference type="EMBL" id="JACEIK010001392">
    <property type="protein sequence ID" value="MCD7469013.1"/>
    <property type="molecule type" value="Genomic_DNA"/>
</dbReference>
<dbReference type="Proteomes" id="UP000823775">
    <property type="component" value="Unassembled WGS sequence"/>
</dbReference>
<gene>
    <name evidence="1" type="ORF">HAX54_007628</name>
</gene>
<proteinExistence type="predicted"/>
<keyword evidence="2" id="KW-1185">Reference proteome</keyword>
<evidence type="ECO:0000313" key="1">
    <source>
        <dbReference type="EMBL" id="MCD7469013.1"/>
    </source>
</evidence>
<comment type="caution">
    <text evidence="1">The sequence shown here is derived from an EMBL/GenBank/DDBJ whole genome shotgun (WGS) entry which is preliminary data.</text>
</comment>
<reference evidence="1 2" key="1">
    <citation type="journal article" date="2021" name="BMC Genomics">
        <title>Datura genome reveals duplications of psychoactive alkaloid biosynthetic genes and high mutation rate following tissue culture.</title>
        <authorList>
            <person name="Rajewski A."/>
            <person name="Carter-House D."/>
            <person name="Stajich J."/>
            <person name="Litt A."/>
        </authorList>
    </citation>
    <scope>NUCLEOTIDE SEQUENCE [LARGE SCALE GENOMIC DNA]</scope>
    <source>
        <strain evidence="1">AR-01</strain>
    </source>
</reference>
<sequence>ARGASTSAQPVARSSSRIGAMLSAAWQQHAHTARREALLLSRSEANFLVSSGSFLQ</sequence>
<protein>
    <submittedName>
        <fullName evidence="1">Uncharacterized protein</fullName>
    </submittedName>
</protein>
<evidence type="ECO:0000313" key="2">
    <source>
        <dbReference type="Proteomes" id="UP000823775"/>
    </source>
</evidence>
<accession>A0ABS8TCW6</accession>
<name>A0ABS8TCW6_DATST</name>
<organism evidence="1 2">
    <name type="scientific">Datura stramonium</name>
    <name type="common">Jimsonweed</name>
    <name type="synonym">Common thornapple</name>
    <dbReference type="NCBI Taxonomy" id="4076"/>
    <lineage>
        <taxon>Eukaryota</taxon>
        <taxon>Viridiplantae</taxon>
        <taxon>Streptophyta</taxon>
        <taxon>Embryophyta</taxon>
        <taxon>Tracheophyta</taxon>
        <taxon>Spermatophyta</taxon>
        <taxon>Magnoliopsida</taxon>
        <taxon>eudicotyledons</taxon>
        <taxon>Gunneridae</taxon>
        <taxon>Pentapetalae</taxon>
        <taxon>asterids</taxon>
        <taxon>lamiids</taxon>
        <taxon>Solanales</taxon>
        <taxon>Solanaceae</taxon>
        <taxon>Solanoideae</taxon>
        <taxon>Datureae</taxon>
        <taxon>Datura</taxon>
    </lineage>
</organism>